<sequence length="244" mass="27723">MKKINPATITSYSQFGYVKVPKTIQYECPRCLKMGSIELKANSYQSNHNELLLSKGKCNNCNKTSEFVIATPSGTSKGQNQTATNVYIYDTRGGEHPLDQLKNNEKIPKDLIRAFHSALNVYESKDYSATAVMSKRVLESVAKSFIGEESFNQSLTQQFEELPKYVDFSKPMVSLSHLLNGNGEFNKILDLEHEMDDETAELVIDMLEALIEYLFILPQRIENAQKKIEQRVGRKSVVRDLQIK</sequence>
<dbReference type="Proteomes" id="UP001646157">
    <property type="component" value="Unassembled WGS sequence"/>
</dbReference>
<comment type="caution">
    <text evidence="1">The sequence shown here is derived from an EMBL/GenBank/DDBJ whole genome shotgun (WGS) entry which is preliminary data.</text>
</comment>
<dbReference type="RefSeq" id="WP_239587631.1">
    <property type="nucleotide sequence ID" value="NZ_JAFBDZ010000003.1"/>
</dbReference>
<name>A0ABS2NFE8_9BACI</name>
<protein>
    <recommendedName>
        <fullName evidence="3">DUF4145 domain-containing protein</fullName>
    </recommendedName>
</protein>
<evidence type="ECO:0008006" key="3">
    <source>
        <dbReference type="Google" id="ProtNLM"/>
    </source>
</evidence>
<dbReference type="EMBL" id="JAFBDZ010000003">
    <property type="protein sequence ID" value="MBM7586574.1"/>
    <property type="molecule type" value="Genomic_DNA"/>
</dbReference>
<accession>A0ABS2NFE8</accession>
<gene>
    <name evidence="1" type="ORF">JOC86_003126</name>
</gene>
<evidence type="ECO:0000313" key="1">
    <source>
        <dbReference type="EMBL" id="MBM7586574.1"/>
    </source>
</evidence>
<organism evidence="1 2">
    <name type="scientific">Rossellomorea pakistanensis</name>
    <dbReference type="NCBI Taxonomy" id="992288"/>
    <lineage>
        <taxon>Bacteria</taxon>
        <taxon>Bacillati</taxon>
        <taxon>Bacillota</taxon>
        <taxon>Bacilli</taxon>
        <taxon>Bacillales</taxon>
        <taxon>Bacillaceae</taxon>
        <taxon>Rossellomorea</taxon>
    </lineage>
</organism>
<reference evidence="1 2" key="1">
    <citation type="submission" date="2021-01" db="EMBL/GenBank/DDBJ databases">
        <title>Genomic Encyclopedia of Type Strains, Phase IV (KMG-IV): sequencing the most valuable type-strain genomes for metagenomic binning, comparative biology and taxonomic classification.</title>
        <authorList>
            <person name="Goeker M."/>
        </authorList>
    </citation>
    <scope>NUCLEOTIDE SEQUENCE [LARGE SCALE GENOMIC DNA]</scope>
    <source>
        <strain evidence="1 2">DSM 24834</strain>
    </source>
</reference>
<proteinExistence type="predicted"/>
<evidence type="ECO:0000313" key="2">
    <source>
        <dbReference type="Proteomes" id="UP001646157"/>
    </source>
</evidence>
<keyword evidence="2" id="KW-1185">Reference proteome</keyword>